<dbReference type="Pfam" id="PF19136">
    <property type="entry name" value="DUF5819"/>
    <property type="match status" value="1"/>
</dbReference>
<gene>
    <name evidence="1" type="ORF">GCM10009716_17170</name>
</gene>
<dbReference type="RefSeq" id="WP_344260039.1">
    <property type="nucleotide sequence ID" value="NZ_BAAAMJ010000015.1"/>
</dbReference>
<protein>
    <submittedName>
        <fullName evidence="1">Uncharacterized protein</fullName>
    </submittedName>
</protein>
<dbReference type="EMBL" id="BAAAMJ010000015">
    <property type="protein sequence ID" value="GAA1907793.1"/>
    <property type="molecule type" value="Genomic_DNA"/>
</dbReference>
<sequence>MPLRFGTGAAIVLCLATALIHLLLVFLHVAPPNVLSQRYSQQVNAWVLPLFEQNWRLFAPNPESVNHQISVRTRSTAADGATQVSAWFDLTAVDTSAVEHNVFPSHTTQNMLRRAWTSYQETHGSDDQAHSERAEMIQEYLRNIAVQRLAVQRPGDFEAVQLRVRTLPIAPPAARGRPATTAPDAVETRHLPWWEVAPHGN</sequence>
<evidence type="ECO:0000313" key="1">
    <source>
        <dbReference type="EMBL" id="GAA1907793.1"/>
    </source>
</evidence>
<evidence type="ECO:0000313" key="2">
    <source>
        <dbReference type="Proteomes" id="UP001501303"/>
    </source>
</evidence>
<dbReference type="Proteomes" id="UP001501303">
    <property type="component" value="Unassembled WGS sequence"/>
</dbReference>
<name>A0ABN2P150_9ACTN</name>
<comment type="caution">
    <text evidence="1">The sequence shown here is derived from an EMBL/GenBank/DDBJ whole genome shotgun (WGS) entry which is preliminary data.</text>
</comment>
<accession>A0ABN2P150</accession>
<reference evidence="1 2" key="1">
    <citation type="journal article" date="2019" name="Int. J. Syst. Evol. Microbiol.">
        <title>The Global Catalogue of Microorganisms (GCM) 10K type strain sequencing project: providing services to taxonomists for standard genome sequencing and annotation.</title>
        <authorList>
            <consortium name="The Broad Institute Genomics Platform"/>
            <consortium name="The Broad Institute Genome Sequencing Center for Infectious Disease"/>
            <person name="Wu L."/>
            <person name="Ma J."/>
        </authorList>
    </citation>
    <scope>NUCLEOTIDE SEQUENCE [LARGE SCALE GENOMIC DNA]</scope>
    <source>
        <strain evidence="1 2">JCM 13581</strain>
    </source>
</reference>
<proteinExistence type="predicted"/>
<keyword evidence="2" id="KW-1185">Reference proteome</keyword>
<dbReference type="InterPro" id="IPR043857">
    <property type="entry name" value="DUF5819"/>
</dbReference>
<organism evidence="1 2">
    <name type="scientific">Streptomyces sodiiphilus</name>
    <dbReference type="NCBI Taxonomy" id="226217"/>
    <lineage>
        <taxon>Bacteria</taxon>
        <taxon>Bacillati</taxon>
        <taxon>Actinomycetota</taxon>
        <taxon>Actinomycetes</taxon>
        <taxon>Kitasatosporales</taxon>
        <taxon>Streptomycetaceae</taxon>
        <taxon>Streptomyces</taxon>
    </lineage>
</organism>